<sequence length="419" mass="46608">MVIDFIADYYRNVEKYPVRSQVEPGYLSKRLPESAPNNPEPIEKILQDVQEHIVPGITHWQSPNYFAYFPSSGSIAGILGEMLSTCFNVVGFNWMSSAAATELESIVMDWLGEMLTLPKPFLFSGNGGGVLQGTTCEAMLCTLVAARDQVLRNIGRENITKLVVYGSDQTHSAIQKAAQIAGINPNNFRAIRTTKSSLFGLTPDSLLSTIKSDVEAGLIPFFLCATIGTTSTTAVDPLGPLCKIAKKHSIWVHVDAAYGVEDADSFSLNAHKWFFTTLDCCCLWVKDPSALIKSLSTYPEYLRNKASESKLVVDYKDWQITLSRRFRSMKLWLVLRSYGVTNLRMFLRSHVKMAKTFEELVASDKRFEIVVPRNFALVCFRAVPSVLSLGKNKYKNLSASEAEQANEVTLGVIVKSKDQ</sequence>
<comment type="caution">
    <text evidence="1">The sequence shown here is derived from an EMBL/GenBank/DDBJ whole genome shotgun (WGS) entry which is preliminary data.</text>
</comment>
<organism evidence="1 2">
    <name type="scientific">Pistacia integerrima</name>
    <dbReference type="NCBI Taxonomy" id="434235"/>
    <lineage>
        <taxon>Eukaryota</taxon>
        <taxon>Viridiplantae</taxon>
        <taxon>Streptophyta</taxon>
        <taxon>Embryophyta</taxon>
        <taxon>Tracheophyta</taxon>
        <taxon>Spermatophyta</taxon>
        <taxon>Magnoliopsida</taxon>
        <taxon>eudicotyledons</taxon>
        <taxon>Gunneridae</taxon>
        <taxon>Pentapetalae</taxon>
        <taxon>rosids</taxon>
        <taxon>malvids</taxon>
        <taxon>Sapindales</taxon>
        <taxon>Anacardiaceae</taxon>
        <taxon>Pistacia</taxon>
    </lineage>
</organism>
<dbReference type="EMBL" id="CM047747">
    <property type="protein sequence ID" value="KAJ0017629.1"/>
    <property type="molecule type" value="Genomic_DNA"/>
</dbReference>
<dbReference type="Proteomes" id="UP001163603">
    <property type="component" value="Chromosome 12"/>
</dbReference>
<accession>A0ACC0XGY0</accession>
<protein>
    <submittedName>
        <fullName evidence="1">Uncharacterized protein</fullName>
    </submittedName>
</protein>
<name>A0ACC0XGY0_9ROSI</name>
<evidence type="ECO:0000313" key="1">
    <source>
        <dbReference type="EMBL" id="KAJ0017629.1"/>
    </source>
</evidence>
<evidence type="ECO:0000313" key="2">
    <source>
        <dbReference type="Proteomes" id="UP001163603"/>
    </source>
</evidence>
<keyword evidence="2" id="KW-1185">Reference proteome</keyword>
<proteinExistence type="predicted"/>
<gene>
    <name evidence="1" type="ORF">Pint_11026</name>
</gene>
<reference evidence="2" key="1">
    <citation type="journal article" date="2023" name="G3 (Bethesda)">
        <title>Genome assembly and association tests identify interacting loci associated with vigor, precocity, and sex in interspecific pistachio rootstocks.</title>
        <authorList>
            <person name="Palmer W."/>
            <person name="Jacygrad E."/>
            <person name="Sagayaradj S."/>
            <person name="Cavanaugh K."/>
            <person name="Han R."/>
            <person name="Bertier L."/>
            <person name="Beede B."/>
            <person name="Kafkas S."/>
            <person name="Golino D."/>
            <person name="Preece J."/>
            <person name="Michelmore R."/>
        </authorList>
    </citation>
    <scope>NUCLEOTIDE SEQUENCE [LARGE SCALE GENOMIC DNA]</scope>
</reference>